<dbReference type="Gene3D" id="3.40.30.10">
    <property type="entry name" value="Glutaredoxin"/>
    <property type="match status" value="1"/>
</dbReference>
<feature type="domain" description="Thioredoxin" evidence="1">
    <location>
        <begin position="25"/>
        <end position="196"/>
    </location>
</feature>
<keyword evidence="3" id="KW-1185">Reference proteome</keyword>
<evidence type="ECO:0000313" key="3">
    <source>
        <dbReference type="Proteomes" id="UP001255856"/>
    </source>
</evidence>
<dbReference type="GO" id="GO:0016209">
    <property type="term" value="F:antioxidant activity"/>
    <property type="evidence" value="ECO:0007669"/>
    <property type="project" value="InterPro"/>
</dbReference>
<proteinExistence type="predicted"/>
<dbReference type="Pfam" id="PF00578">
    <property type="entry name" value="AhpC-TSA"/>
    <property type="match status" value="1"/>
</dbReference>
<name>A0AAD9IK08_PROWI</name>
<dbReference type="SUPFAM" id="SSF52833">
    <property type="entry name" value="Thioredoxin-like"/>
    <property type="match status" value="1"/>
</dbReference>
<protein>
    <recommendedName>
        <fullName evidence="1">Thioredoxin domain-containing protein</fullName>
    </recommendedName>
</protein>
<evidence type="ECO:0000313" key="2">
    <source>
        <dbReference type="EMBL" id="KAK2079851.1"/>
    </source>
</evidence>
<evidence type="ECO:0000259" key="1">
    <source>
        <dbReference type="PROSITE" id="PS51352"/>
    </source>
</evidence>
<dbReference type="InterPro" id="IPR000866">
    <property type="entry name" value="AhpC/TSA"/>
</dbReference>
<dbReference type="PROSITE" id="PS51352">
    <property type="entry name" value="THIOREDOXIN_2"/>
    <property type="match status" value="1"/>
</dbReference>
<gene>
    <name evidence="2" type="ORF">QBZ16_002246</name>
</gene>
<comment type="caution">
    <text evidence="2">The sequence shown here is derived from an EMBL/GenBank/DDBJ whole genome shotgun (WGS) entry which is preliminary data.</text>
</comment>
<dbReference type="EMBL" id="JASFZW010000002">
    <property type="protein sequence ID" value="KAK2079851.1"/>
    <property type="molecule type" value="Genomic_DNA"/>
</dbReference>
<accession>A0AAD9IK08</accession>
<dbReference type="InterPro" id="IPR013766">
    <property type="entry name" value="Thioredoxin_domain"/>
</dbReference>
<dbReference type="Proteomes" id="UP001255856">
    <property type="component" value="Unassembled WGS sequence"/>
</dbReference>
<sequence length="206" mass="22232">MAAVRQGCTNIFSKATGGEIPSIKLRPGVALPHVTLPTTEGGRVELGAPSGRWQLVAVYRGQHDPLDLTYLAALQHLYPDFEELGVDIAAVSADTRGKACSFVDDLRGAVLAVSPDTKAGRIGFKVAYGLNEEQMLRWGLYISKPLGPDESSGLFSEPALFLINPAGLLHVVSYSNASFARPDLKQIVQGIKFVQDRKLPIRGTFQ</sequence>
<organism evidence="2 3">
    <name type="scientific">Prototheca wickerhamii</name>
    <dbReference type="NCBI Taxonomy" id="3111"/>
    <lineage>
        <taxon>Eukaryota</taxon>
        <taxon>Viridiplantae</taxon>
        <taxon>Chlorophyta</taxon>
        <taxon>core chlorophytes</taxon>
        <taxon>Trebouxiophyceae</taxon>
        <taxon>Chlorellales</taxon>
        <taxon>Chlorellaceae</taxon>
        <taxon>Prototheca</taxon>
    </lineage>
</organism>
<dbReference type="InterPro" id="IPR036249">
    <property type="entry name" value="Thioredoxin-like_sf"/>
</dbReference>
<reference evidence="2" key="1">
    <citation type="submission" date="2021-01" db="EMBL/GenBank/DDBJ databases">
        <authorList>
            <person name="Eckstrom K.M.E."/>
        </authorList>
    </citation>
    <scope>NUCLEOTIDE SEQUENCE</scope>
    <source>
        <strain evidence="2">UVCC 0001</strain>
    </source>
</reference>
<dbReference type="AlphaFoldDB" id="A0AAD9IK08"/>
<dbReference type="GO" id="GO:0016491">
    <property type="term" value="F:oxidoreductase activity"/>
    <property type="evidence" value="ECO:0007669"/>
    <property type="project" value="InterPro"/>
</dbReference>